<evidence type="ECO:0000313" key="1">
    <source>
        <dbReference type="EMBL" id="GAA3614798.1"/>
    </source>
</evidence>
<name>A0ABP6ZQ43_9ACTN</name>
<sequence length="104" mass="11082">MKRRSEAVRAGRLTGCGMAVQFGGWSGAFERRRVGGGQTGPALDVRDGQPELVHDASHQVVHDVLQAGRLGPARVFMLQGTTIMPSVRKEPDEIGAAWSPDSAS</sequence>
<organism evidence="1 2">
    <name type="scientific">Nonomuraea rosea</name>
    <dbReference type="NCBI Taxonomy" id="638574"/>
    <lineage>
        <taxon>Bacteria</taxon>
        <taxon>Bacillati</taxon>
        <taxon>Actinomycetota</taxon>
        <taxon>Actinomycetes</taxon>
        <taxon>Streptosporangiales</taxon>
        <taxon>Streptosporangiaceae</taxon>
        <taxon>Nonomuraea</taxon>
    </lineage>
</organism>
<gene>
    <name evidence="1" type="ORF">GCM10022419_120030</name>
</gene>
<keyword evidence="2" id="KW-1185">Reference proteome</keyword>
<dbReference type="EMBL" id="BAABDQ010000051">
    <property type="protein sequence ID" value="GAA3614798.1"/>
    <property type="molecule type" value="Genomic_DNA"/>
</dbReference>
<accession>A0ABP6ZQ43</accession>
<proteinExistence type="predicted"/>
<comment type="caution">
    <text evidence="1">The sequence shown here is derived from an EMBL/GenBank/DDBJ whole genome shotgun (WGS) entry which is preliminary data.</text>
</comment>
<dbReference type="Proteomes" id="UP001500630">
    <property type="component" value="Unassembled WGS sequence"/>
</dbReference>
<evidence type="ECO:0000313" key="2">
    <source>
        <dbReference type="Proteomes" id="UP001500630"/>
    </source>
</evidence>
<reference evidence="2" key="1">
    <citation type="journal article" date="2019" name="Int. J. Syst. Evol. Microbiol.">
        <title>The Global Catalogue of Microorganisms (GCM) 10K type strain sequencing project: providing services to taxonomists for standard genome sequencing and annotation.</title>
        <authorList>
            <consortium name="The Broad Institute Genomics Platform"/>
            <consortium name="The Broad Institute Genome Sequencing Center for Infectious Disease"/>
            <person name="Wu L."/>
            <person name="Ma J."/>
        </authorList>
    </citation>
    <scope>NUCLEOTIDE SEQUENCE [LARGE SCALE GENOMIC DNA]</scope>
    <source>
        <strain evidence="2">JCM 17326</strain>
    </source>
</reference>
<protein>
    <submittedName>
        <fullName evidence="1">Uncharacterized protein</fullName>
    </submittedName>
</protein>